<dbReference type="Proteomes" id="UP000596092">
    <property type="component" value="Chromosome"/>
</dbReference>
<evidence type="ECO:0000313" key="3">
    <source>
        <dbReference type="Proteomes" id="UP000596092"/>
    </source>
</evidence>
<name>A0A7T6AQB2_9BACT</name>
<sequence length="441" mass="49378">MHVYPTDLVSLVNERWESMADAITGTTDIPVTPLPATTALEQLISTCYQVSMMREEGRPVTLRLILAPPSVFPASQGPPKGFHRLLFSSSRPFNEYELRRLSPAVDFERSLIGIEQHPEKGFQIWGLINSGRRWLQLERGGNKKTNFLPDAFVVHVTGPGVLTICRGLKIIVTLNSGTLLDSSANVFQSKWLAKLFEPVRQNFLDIHELFRASVLYPVARVGDEFIENLQFQLLKRIISVTRTNRHGGTFLVFPSDGLDELVKESSHILLKYHFQHDEAIRRQQQLMIRTIRLATTVLGDINDPDKVITWQDYVGLRHESSVYDLEESLYEHAQFVASLASVDGAVVTSNRGPLGFGGMIVGSLDKLTEVAKASDTEGKIVTLAKIEGYGSRHRSAYHLCNALHDVLAIVISQDGNVQLAKWRNGIVTCWDLTSQMFIGEN</sequence>
<reference evidence="2 3" key="1">
    <citation type="submission" date="2020-05" db="EMBL/GenBank/DDBJ databases">
        <title>Complete genome of Desulfobulbus oligotrophicus.</title>
        <authorList>
            <person name="Podar M."/>
        </authorList>
    </citation>
    <scope>NUCLEOTIDE SEQUENCE [LARGE SCALE GENOMIC DNA]</scope>
    <source>
        <strain evidence="2 3">Prop6</strain>
    </source>
</reference>
<dbReference type="SUPFAM" id="SSF143597">
    <property type="entry name" value="YojJ-like"/>
    <property type="match status" value="1"/>
</dbReference>
<gene>
    <name evidence="2" type="ORF">HP555_05500</name>
</gene>
<organism evidence="2 3">
    <name type="scientific">Desulfobulbus oligotrophicus</name>
    <dbReference type="NCBI Taxonomy" id="1909699"/>
    <lineage>
        <taxon>Bacteria</taxon>
        <taxon>Pseudomonadati</taxon>
        <taxon>Thermodesulfobacteriota</taxon>
        <taxon>Desulfobulbia</taxon>
        <taxon>Desulfobulbales</taxon>
        <taxon>Desulfobulbaceae</taxon>
        <taxon>Desulfobulbus</taxon>
    </lineage>
</organism>
<accession>A0A7T6AQB2</accession>
<proteinExistence type="predicted"/>
<evidence type="ECO:0000313" key="2">
    <source>
        <dbReference type="EMBL" id="QQG65358.1"/>
    </source>
</evidence>
<dbReference type="Pfam" id="PF21751">
    <property type="entry name" value="DACNV"/>
    <property type="match status" value="1"/>
</dbReference>
<dbReference type="InterPro" id="IPR036888">
    <property type="entry name" value="DNA_integrity_DisA_N_sf"/>
</dbReference>
<protein>
    <recommendedName>
        <fullName evidence="1">Probable sensor domain-containing protein</fullName>
    </recommendedName>
</protein>
<feature type="domain" description="Probable sensor" evidence="1">
    <location>
        <begin position="31"/>
        <end position="128"/>
    </location>
</feature>
<dbReference type="EMBL" id="CP054140">
    <property type="protein sequence ID" value="QQG65358.1"/>
    <property type="molecule type" value="Genomic_DNA"/>
</dbReference>
<dbReference type="InterPro" id="IPR048551">
    <property type="entry name" value="DACNV"/>
</dbReference>
<dbReference type="AlphaFoldDB" id="A0A7T6AQB2"/>
<dbReference type="KEGG" id="dog:HP555_05500"/>
<keyword evidence="3" id="KW-1185">Reference proteome</keyword>
<dbReference type="RefSeq" id="WP_199264181.1">
    <property type="nucleotide sequence ID" value="NZ_CP054140.1"/>
</dbReference>
<evidence type="ECO:0000259" key="1">
    <source>
        <dbReference type="Pfam" id="PF21751"/>
    </source>
</evidence>